<dbReference type="AlphaFoldDB" id="A0AAV1PIH4"/>
<evidence type="ECO:0000256" key="7">
    <source>
        <dbReference type="SAM" id="Phobius"/>
    </source>
</evidence>
<comment type="subcellular location">
    <subcellularLocation>
        <location evidence="1">Membrane</location>
        <topology evidence="1">Multi-pass membrane protein</topology>
    </subcellularLocation>
</comment>
<keyword evidence="5 7" id="KW-0472">Membrane</keyword>
<evidence type="ECO:0000256" key="6">
    <source>
        <dbReference type="SAM" id="MobiDB-lite"/>
    </source>
</evidence>
<dbReference type="EMBL" id="CAWUFR010000173">
    <property type="protein sequence ID" value="CAK6971265.1"/>
    <property type="molecule type" value="Genomic_DNA"/>
</dbReference>
<accession>A0AAV1PIH4</accession>
<keyword evidence="10" id="KW-1185">Reference proteome</keyword>
<sequence>MKEKDPSNSGLEDDQLHQAAWSRHNSGSNVTDKLRGRRILAVALIVSLWYRRRPDFHSFSSITDFEIETSILLDHNGANRPEEQFRPSALPQEGCSYLKKLLGARQRARYLRLMRPLTPAELRRTRRRKRRETLIHKSLRDLCVCVSMLFLMLCITFGSSFSDHYHLNKAVRKQFLGSDAVFRLKLLRSAGWLGRQTVALKVQFTLYSPAPNLFSSVTLLAEQSPTGALLPSAKVQSVRVYHTPAVWDYVVMICQLLFLLLSLLHLCLQVYTAGQQGLMGYCRTPCNWLEAILLTVTIVYYVHYIYHSVVIMEVVELLQRHNYREHVDVSLLATWEQMTGVVSSLVRSARRSQSCSDVFTIRELSSCIRQRVSEFTGHHRPTRTDNNAETRTYYLEEFESLVDELLFRLNALSNSLHHMLPPKDHRYREDSPVSSLMQEPSDMDSQSFRRTEQMMVNDHTDVNDDGESPPVPQLLRSQLELEILQLPAHRGQKSDSPKQSGTTSEEHSKSTVWQPYFKGRNGLSLPESSSPTGLWMAEHPQSRWAASQSGPCNVLEMQSSQYTKTSNSCWFSTSGRCRTEGPTATQATHTEVVVEVLVHEEPGSV</sequence>
<keyword evidence="3 7" id="KW-0812">Transmembrane</keyword>
<comment type="similarity">
    <text evidence="2">Belongs to the polycystin family.</text>
</comment>
<feature type="transmembrane region" description="Helical" evidence="7">
    <location>
        <begin position="288"/>
        <end position="306"/>
    </location>
</feature>
<protein>
    <submittedName>
        <fullName evidence="9">Polycystic kidney disease 1 like 1</fullName>
    </submittedName>
</protein>
<feature type="domain" description="Polycystin" evidence="8">
    <location>
        <begin position="181"/>
        <end position="240"/>
    </location>
</feature>
<reference evidence="9 10" key="1">
    <citation type="submission" date="2024-01" db="EMBL/GenBank/DDBJ databases">
        <authorList>
            <person name="Alioto T."/>
            <person name="Alioto T."/>
            <person name="Gomez Garrido J."/>
        </authorList>
    </citation>
    <scope>NUCLEOTIDE SEQUENCE [LARGE SCALE GENOMIC DNA]</scope>
</reference>
<feature type="transmembrane region" description="Helical" evidence="7">
    <location>
        <begin position="249"/>
        <end position="268"/>
    </location>
</feature>
<evidence type="ECO:0000313" key="9">
    <source>
        <dbReference type="EMBL" id="CAK6971265.1"/>
    </source>
</evidence>
<evidence type="ECO:0000256" key="3">
    <source>
        <dbReference type="ARBA" id="ARBA00022692"/>
    </source>
</evidence>
<dbReference type="GO" id="GO:0016020">
    <property type="term" value="C:membrane"/>
    <property type="evidence" value="ECO:0007669"/>
    <property type="project" value="UniProtKB-SubCell"/>
</dbReference>
<gene>
    <name evidence="9" type="ORF">FSCOSCO3_A034212</name>
</gene>
<feature type="region of interest" description="Disordered" evidence="6">
    <location>
        <begin position="418"/>
        <end position="447"/>
    </location>
</feature>
<dbReference type="Pfam" id="PF20519">
    <property type="entry name" value="Polycystin_dom"/>
    <property type="match status" value="1"/>
</dbReference>
<feature type="region of interest" description="Disordered" evidence="6">
    <location>
        <begin position="487"/>
        <end position="513"/>
    </location>
</feature>
<dbReference type="PANTHER" id="PTHR10877">
    <property type="entry name" value="POLYCYSTIN FAMILY MEMBER"/>
    <property type="match status" value="1"/>
</dbReference>
<feature type="compositionally biased region" description="Basic and acidic residues" evidence="6">
    <location>
        <begin position="421"/>
        <end position="431"/>
    </location>
</feature>
<feature type="transmembrane region" description="Helical" evidence="7">
    <location>
        <begin position="138"/>
        <end position="158"/>
    </location>
</feature>
<dbReference type="GO" id="GO:0050982">
    <property type="term" value="P:detection of mechanical stimulus"/>
    <property type="evidence" value="ECO:0007669"/>
    <property type="project" value="TreeGrafter"/>
</dbReference>
<evidence type="ECO:0000256" key="1">
    <source>
        <dbReference type="ARBA" id="ARBA00004141"/>
    </source>
</evidence>
<evidence type="ECO:0000256" key="5">
    <source>
        <dbReference type="ARBA" id="ARBA00023136"/>
    </source>
</evidence>
<organism evidence="9 10">
    <name type="scientific">Scomber scombrus</name>
    <name type="common">Atlantic mackerel</name>
    <name type="synonym">Scomber vernalis</name>
    <dbReference type="NCBI Taxonomy" id="13677"/>
    <lineage>
        <taxon>Eukaryota</taxon>
        <taxon>Metazoa</taxon>
        <taxon>Chordata</taxon>
        <taxon>Craniata</taxon>
        <taxon>Vertebrata</taxon>
        <taxon>Euteleostomi</taxon>
        <taxon>Actinopterygii</taxon>
        <taxon>Neopterygii</taxon>
        <taxon>Teleostei</taxon>
        <taxon>Neoteleostei</taxon>
        <taxon>Acanthomorphata</taxon>
        <taxon>Pelagiaria</taxon>
        <taxon>Scombriformes</taxon>
        <taxon>Scombridae</taxon>
        <taxon>Scomber</taxon>
    </lineage>
</organism>
<dbReference type="InterPro" id="IPR051223">
    <property type="entry name" value="Polycystin"/>
</dbReference>
<dbReference type="Proteomes" id="UP001314229">
    <property type="component" value="Unassembled WGS sequence"/>
</dbReference>
<proteinExistence type="inferred from homology"/>
<name>A0AAV1PIH4_SCOSC</name>
<keyword evidence="4 7" id="KW-1133">Transmembrane helix</keyword>
<dbReference type="GO" id="GO:0005262">
    <property type="term" value="F:calcium channel activity"/>
    <property type="evidence" value="ECO:0007669"/>
    <property type="project" value="TreeGrafter"/>
</dbReference>
<feature type="compositionally biased region" description="Polar residues" evidence="6">
    <location>
        <begin position="432"/>
        <end position="446"/>
    </location>
</feature>
<evidence type="ECO:0000313" key="10">
    <source>
        <dbReference type="Proteomes" id="UP001314229"/>
    </source>
</evidence>
<evidence type="ECO:0000259" key="8">
    <source>
        <dbReference type="Pfam" id="PF20519"/>
    </source>
</evidence>
<dbReference type="PANTHER" id="PTHR10877:SF145">
    <property type="entry name" value="POLYCYSTIN-1-LIKE PROTEIN 1"/>
    <property type="match status" value="1"/>
</dbReference>
<comment type="caution">
    <text evidence="9">The sequence shown here is derived from an EMBL/GenBank/DDBJ whole genome shotgun (WGS) entry which is preliminary data.</text>
</comment>
<dbReference type="InterPro" id="IPR046791">
    <property type="entry name" value="Polycystin_dom"/>
</dbReference>
<evidence type="ECO:0000256" key="2">
    <source>
        <dbReference type="ARBA" id="ARBA00007200"/>
    </source>
</evidence>
<evidence type="ECO:0000256" key="4">
    <source>
        <dbReference type="ARBA" id="ARBA00022989"/>
    </source>
</evidence>